<dbReference type="InterPro" id="IPR050435">
    <property type="entry name" value="MZM1/LYRM7"/>
</dbReference>
<keyword evidence="5" id="KW-0809">Transit peptide</keyword>
<comment type="function">
    <text evidence="8">Assembly factor required for Rieske Fe-S protein RIP1 incorporation into the cytochrome b-c1 (CIII) complex. Functions as a chaperone, binding to this subunit within the mitochondrial matrix and stabilizing it prior to its translocation and insertion into the late CIII dimeric intermediate within the mitochondrial inner membrane. Modulates the mitochondrial matrix zinc pool.</text>
</comment>
<dbReference type="PANTHER" id="PTHR46749:SF1">
    <property type="entry name" value="COMPLEX III ASSEMBLY FACTOR LYRM7"/>
    <property type="match status" value="1"/>
</dbReference>
<evidence type="ECO:0000256" key="7">
    <source>
        <dbReference type="ARBA" id="ARBA00023186"/>
    </source>
</evidence>
<keyword evidence="11" id="KW-1185">Reference proteome</keyword>
<dbReference type="CDD" id="cd20267">
    <property type="entry name" value="Complex1_LYR_LYRM7"/>
    <property type="match status" value="1"/>
</dbReference>
<dbReference type="PANTHER" id="PTHR46749">
    <property type="entry name" value="COMPLEX III ASSEMBLY FACTOR LYRM7"/>
    <property type="match status" value="1"/>
</dbReference>
<dbReference type="InterPro" id="IPR045298">
    <property type="entry name" value="Complex1_LYR_LYRM7"/>
</dbReference>
<proteinExistence type="inferred from homology"/>
<organism evidence="10 11">
    <name type="scientific">Phyllosticta citriasiana</name>
    <dbReference type="NCBI Taxonomy" id="595635"/>
    <lineage>
        <taxon>Eukaryota</taxon>
        <taxon>Fungi</taxon>
        <taxon>Dikarya</taxon>
        <taxon>Ascomycota</taxon>
        <taxon>Pezizomycotina</taxon>
        <taxon>Dothideomycetes</taxon>
        <taxon>Dothideomycetes incertae sedis</taxon>
        <taxon>Botryosphaeriales</taxon>
        <taxon>Phyllostictaceae</taxon>
        <taxon>Phyllosticta</taxon>
    </lineage>
</organism>
<gene>
    <name evidence="10" type="ORF">IWZ03DRAFT_313909</name>
</gene>
<evidence type="ECO:0000256" key="6">
    <source>
        <dbReference type="ARBA" id="ARBA00023128"/>
    </source>
</evidence>
<dbReference type="Proteomes" id="UP001363622">
    <property type="component" value="Unassembled WGS sequence"/>
</dbReference>
<evidence type="ECO:0000256" key="8">
    <source>
        <dbReference type="ARBA" id="ARBA00025268"/>
    </source>
</evidence>
<comment type="subcellular location">
    <subcellularLocation>
        <location evidence="1">Mitochondrion matrix</location>
    </subcellularLocation>
</comment>
<accession>A0ABR1KHA3</accession>
<comment type="similarity">
    <text evidence="2">Belongs to the complex I LYR family. MZM1 subfamily.</text>
</comment>
<reference evidence="10 11" key="1">
    <citation type="submission" date="2024-04" db="EMBL/GenBank/DDBJ databases">
        <title>Phyllosticta paracitricarpa is synonymous to the EU quarantine fungus P. citricarpa based on phylogenomic analyses.</title>
        <authorList>
            <consortium name="Lawrence Berkeley National Laboratory"/>
            <person name="Van Ingen-Buijs V.A."/>
            <person name="Van Westerhoven A.C."/>
            <person name="Haridas S."/>
            <person name="Skiadas P."/>
            <person name="Martin F."/>
            <person name="Groenewald J.Z."/>
            <person name="Crous P.W."/>
            <person name="Seidl M.F."/>
        </authorList>
    </citation>
    <scope>NUCLEOTIDE SEQUENCE [LARGE SCALE GENOMIC DNA]</scope>
    <source>
        <strain evidence="10 11">CBS 123371</strain>
    </source>
</reference>
<sequence>MSRVSTLAAYRNLLRSIRIAFEGDVATMNAARFEARNNFEANRDLPQDSNDLDKYITKANDVSKFLKENLVQGRVTDEGKYQLKIHEHTERGDNESIKQPKGRPNTSAGFKCCSAS</sequence>
<evidence type="ECO:0000256" key="9">
    <source>
        <dbReference type="SAM" id="MobiDB-lite"/>
    </source>
</evidence>
<comment type="caution">
    <text evidence="10">The sequence shown here is derived from an EMBL/GenBank/DDBJ whole genome shotgun (WGS) entry which is preliminary data.</text>
</comment>
<evidence type="ECO:0000256" key="1">
    <source>
        <dbReference type="ARBA" id="ARBA00004305"/>
    </source>
</evidence>
<evidence type="ECO:0000313" key="11">
    <source>
        <dbReference type="Proteomes" id="UP001363622"/>
    </source>
</evidence>
<evidence type="ECO:0000256" key="4">
    <source>
        <dbReference type="ARBA" id="ARBA00015108"/>
    </source>
</evidence>
<dbReference type="EMBL" id="JBBPHU010000008">
    <property type="protein sequence ID" value="KAK7514812.1"/>
    <property type="molecule type" value="Genomic_DNA"/>
</dbReference>
<comment type="subunit">
    <text evidence="3">Interacts with RIP1.</text>
</comment>
<protein>
    <recommendedName>
        <fullName evidence="4">Mitochondrial zinc maintenance protein 1, mitochondrial</fullName>
    </recommendedName>
</protein>
<evidence type="ECO:0000256" key="3">
    <source>
        <dbReference type="ARBA" id="ARBA00011589"/>
    </source>
</evidence>
<evidence type="ECO:0000313" key="10">
    <source>
        <dbReference type="EMBL" id="KAK7514812.1"/>
    </source>
</evidence>
<keyword evidence="6" id="KW-0496">Mitochondrion</keyword>
<keyword evidence="7" id="KW-0143">Chaperone</keyword>
<name>A0ABR1KHA3_9PEZI</name>
<evidence type="ECO:0000256" key="5">
    <source>
        <dbReference type="ARBA" id="ARBA00022946"/>
    </source>
</evidence>
<feature type="region of interest" description="Disordered" evidence="9">
    <location>
        <begin position="85"/>
        <end position="116"/>
    </location>
</feature>
<evidence type="ECO:0000256" key="2">
    <source>
        <dbReference type="ARBA" id="ARBA00009949"/>
    </source>
</evidence>
<feature type="compositionally biased region" description="Basic and acidic residues" evidence="9">
    <location>
        <begin position="85"/>
        <end position="98"/>
    </location>
</feature>